<evidence type="ECO:0000313" key="3">
    <source>
        <dbReference type="Proteomes" id="UP000031036"/>
    </source>
</evidence>
<evidence type="ECO:0000313" key="2">
    <source>
        <dbReference type="EMBL" id="KHN84831.1"/>
    </source>
</evidence>
<sequence>MFYECAFGLNAEQDPLLKYFFSSKLLPSSFTSSPPPIRDYSKIECHRAQGILEECKEKMLAHELVAKHLLILCCYGGSPFVDIQLPGDSRIKHKSTYALDPTDWIAVDTSGAELNSSLHPDLLALQPSLNIPANVPLTDCDLFNLTFTNVADEHLFEERKGSVRCRCPPWRSGAACETGVYVTVASSDPDSPGITLFALLFSLVLLAVISIAAMRCGFCDCFGPFRSPFKKDDLDAPLDENTVNRCLELVRAHEARQNNKFGEHNRPLIATVSEGCSPYNTTVEPCDNPLYHSHSPPPSYRSHDGNLDQLQSLAITAGNTRI</sequence>
<accession>A0A0B2VMV1</accession>
<dbReference type="Proteomes" id="UP000031036">
    <property type="component" value="Unassembled WGS sequence"/>
</dbReference>
<dbReference type="OMA" id="IECHRAQ"/>
<organism evidence="2 3">
    <name type="scientific">Toxocara canis</name>
    <name type="common">Canine roundworm</name>
    <dbReference type="NCBI Taxonomy" id="6265"/>
    <lineage>
        <taxon>Eukaryota</taxon>
        <taxon>Metazoa</taxon>
        <taxon>Ecdysozoa</taxon>
        <taxon>Nematoda</taxon>
        <taxon>Chromadorea</taxon>
        <taxon>Rhabditida</taxon>
        <taxon>Spirurina</taxon>
        <taxon>Ascaridomorpha</taxon>
        <taxon>Ascaridoidea</taxon>
        <taxon>Toxocaridae</taxon>
        <taxon>Toxocara</taxon>
    </lineage>
</organism>
<keyword evidence="1" id="KW-1133">Transmembrane helix</keyword>
<dbReference type="AlphaFoldDB" id="A0A0B2VMV1"/>
<dbReference type="EMBL" id="JPKZ01000897">
    <property type="protein sequence ID" value="KHN84831.1"/>
    <property type="molecule type" value="Genomic_DNA"/>
</dbReference>
<dbReference type="STRING" id="6265.A0A0B2VMV1"/>
<proteinExistence type="predicted"/>
<name>A0A0B2VMV1_TOXCA</name>
<keyword evidence="3" id="KW-1185">Reference proteome</keyword>
<reference evidence="2 3" key="1">
    <citation type="submission" date="2014-11" db="EMBL/GenBank/DDBJ databases">
        <title>Genetic blueprint of the zoonotic pathogen Toxocara canis.</title>
        <authorList>
            <person name="Zhu X.-Q."/>
            <person name="Korhonen P.K."/>
            <person name="Cai H."/>
            <person name="Young N.D."/>
            <person name="Nejsum P."/>
            <person name="von Samson-Himmelstjerna G."/>
            <person name="Boag P.R."/>
            <person name="Tan P."/>
            <person name="Li Q."/>
            <person name="Min J."/>
            <person name="Yang Y."/>
            <person name="Wang X."/>
            <person name="Fang X."/>
            <person name="Hall R.S."/>
            <person name="Hofmann A."/>
            <person name="Sternberg P.W."/>
            <person name="Jex A.R."/>
            <person name="Gasser R.B."/>
        </authorList>
    </citation>
    <scope>NUCLEOTIDE SEQUENCE [LARGE SCALE GENOMIC DNA]</scope>
    <source>
        <strain evidence="2">PN_DK_2014</strain>
    </source>
</reference>
<keyword evidence="1" id="KW-0472">Membrane</keyword>
<dbReference type="OrthoDB" id="5824711at2759"/>
<feature type="transmembrane region" description="Helical" evidence="1">
    <location>
        <begin position="196"/>
        <end position="218"/>
    </location>
</feature>
<evidence type="ECO:0000256" key="1">
    <source>
        <dbReference type="SAM" id="Phobius"/>
    </source>
</evidence>
<comment type="caution">
    <text evidence="2">The sequence shown here is derived from an EMBL/GenBank/DDBJ whole genome shotgun (WGS) entry which is preliminary data.</text>
</comment>
<gene>
    <name evidence="2" type="ORF">Tcan_12733</name>
</gene>
<keyword evidence="1" id="KW-0812">Transmembrane</keyword>
<evidence type="ECO:0008006" key="4">
    <source>
        <dbReference type="Google" id="ProtNLM"/>
    </source>
</evidence>
<protein>
    <recommendedName>
        <fullName evidence="4">EGF-like domain-containing protein</fullName>
    </recommendedName>
</protein>